<dbReference type="PANTHER" id="PTHR35011:SF2">
    <property type="entry name" value="2,3-DIKETO-L-GULONATE TRAP TRANSPORTER SMALL PERMEASE PROTEIN YIAM"/>
    <property type="match status" value="1"/>
</dbReference>
<protein>
    <recommendedName>
        <fullName evidence="11">Tripartite ATP-independent periplasmic transporters DctQ component domain-containing protein</fullName>
    </recommendedName>
</protein>
<keyword evidence="2" id="KW-0813">Transport</keyword>
<evidence type="ECO:0000256" key="1">
    <source>
        <dbReference type="ARBA" id="ARBA00004429"/>
    </source>
</evidence>
<evidence type="ECO:0000313" key="13">
    <source>
        <dbReference type="Proteomes" id="UP000248214"/>
    </source>
</evidence>
<dbReference type="AlphaFoldDB" id="A0A323TD79"/>
<sequence>MKKLLSFLDRALDIATISLTLLLVLLVTSQILFRFVLNVSAPWTSELSRYVFVYLTFLGSALAIRHKGHIVIEVMVDRLPKYIRYIVLMFVQLGILFFLYIVAVGSWYMVSVSSEVSTSTISWLKMSHVYFGVFSGTILMIFYSLLNFTIFMRGFFRWNDKGSGNGNDEDHSDGKNVVVESGEK</sequence>
<name>A0A323TD79_9BACI</name>
<evidence type="ECO:0000256" key="5">
    <source>
        <dbReference type="ARBA" id="ARBA00022692"/>
    </source>
</evidence>
<evidence type="ECO:0000256" key="7">
    <source>
        <dbReference type="ARBA" id="ARBA00023136"/>
    </source>
</evidence>
<feature type="transmembrane region" description="Helical" evidence="10">
    <location>
        <begin position="85"/>
        <end position="109"/>
    </location>
</feature>
<dbReference type="EMBL" id="PDOD01000002">
    <property type="protein sequence ID" value="PYZ93008.1"/>
    <property type="molecule type" value="Genomic_DNA"/>
</dbReference>
<dbReference type="GO" id="GO:0015740">
    <property type="term" value="P:C4-dicarboxylate transport"/>
    <property type="evidence" value="ECO:0007669"/>
    <property type="project" value="TreeGrafter"/>
</dbReference>
<dbReference type="InterPro" id="IPR007387">
    <property type="entry name" value="TRAP_DctQ"/>
</dbReference>
<evidence type="ECO:0000259" key="11">
    <source>
        <dbReference type="Pfam" id="PF04290"/>
    </source>
</evidence>
<comment type="similarity">
    <text evidence="8">Belongs to the TRAP transporter small permease family.</text>
</comment>
<keyword evidence="4" id="KW-0997">Cell inner membrane</keyword>
<evidence type="ECO:0000256" key="3">
    <source>
        <dbReference type="ARBA" id="ARBA00022475"/>
    </source>
</evidence>
<dbReference type="InterPro" id="IPR055348">
    <property type="entry name" value="DctQ"/>
</dbReference>
<proteinExistence type="inferred from homology"/>
<feature type="region of interest" description="Disordered" evidence="9">
    <location>
        <begin position="165"/>
        <end position="184"/>
    </location>
</feature>
<reference evidence="12 13" key="1">
    <citation type="submission" date="2017-10" db="EMBL/GenBank/DDBJ databases">
        <title>Bacillus sp. nov., a halophilic bacterium isolated from a Keqin Lake.</title>
        <authorList>
            <person name="Wang H."/>
        </authorList>
    </citation>
    <scope>NUCLEOTIDE SEQUENCE [LARGE SCALE GENOMIC DNA]</scope>
    <source>
        <strain evidence="12 13">KQ-12</strain>
    </source>
</reference>
<organism evidence="12 13">
    <name type="scientific">Salipaludibacillus keqinensis</name>
    <dbReference type="NCBI Taxonomy" id="2045207"/>
    <lineage>
        <taxon>Bacteria</taxon>
        <taxon>Bacillati</taxon>
        <taxon>Bacillota</taxon>
        <taxon>Bacilli</taxon>
        <taxon>Bacillales</taxon>
        <taxon>Bacillaceae</taxon>
    </lineage>
</organism>
<gene>
    <name evidence="12" type="ORF">CR194_07355</name>
</gene>
<evidence type="ECO:0000256" key="2">
    <source>
        <dbReference type="ARBA" id="ARBA00022448"/>
    </source>
</evidence>
<dbReference type="OrthoDB" id="9815614at2"/>
<comment type="caution">
    <text evidence="12">The sequence shown here is derived from an EMBL/GenBank/DDBJ whole genome shotgun (WGS) entry which is preliminary data.</text>
</comment>
<feature type="transmembrane region" description="Helical" evidence="10">
    <location>
        <begin position="12"/>
        <end position="35"/>
    </location>
</feature>
<accession>A0A323TD79</accession>
<feature type="domain" description="Tripartite ATP-independent periplasmic transporters DctQ component" evidence="11">
    <location>
        <begin position="23"/>
        <end position="148"/>
    </location>
</feature>
<evidence type="ECO:0000256" key="6">
    <source>
        <dbReference type="ARBA" id="ARBA00022989"/>
    </source>
</evidence>
<keyword evidence="5 10" id="KW-0812">Transmembrane</keyword>
<comment type="subcellular location">
    <subcellularLocation>
        <location evidence="1">Cell inner membrane</location>
        <topology evidence="1">Multi-pass membrane protein</topology>
    </subcellularLocation>
</comment>
<dbReference type="GO" id="GO:0022857">
    <property type="term" value="F:transmembrane transporter activity"/>
    <property type="evidence" value="ECO:0007669"/>
    <property type="project" value="TreeGrafter"/>
</dbReference>
<dbReference type="Pfam" id="PF04290">
    <property type="entry name" value="DctQ"/>
    <property type="match status" value="1"/>
</dbReference>
<keyword evidence="6 10" id="KW-1133">Transmembrane helix</keyword>
<evidence type="ECO:0000256" key="8">
    <source>
        <dbReference type="ARBA" id="ARBA00038436"/>
    </source>
</evidence>
<evidence type="ECO:0000313" key="12">
    <source>
        <dbReference type="EMBL" id="PYZ93008.1"/>
    </source>
</evidence>
<evidence type="ECO:0000256" key="9">
    <source>
        <dbReference type="SAM" id="MobiDB-lite"/>
    </source>
</evidence>
<evidence type="ECO:0000256" key="4">
    <source>
        <dbReference type="ARBA" id="ARBA00022519"/>
    </source>
</evidence>
<evidence type="ECO:0000256" key="10">
    <source>
        <dbReference type="SAM" id="Phobius"/>
    </source>
</evidence>
<dbReference type="RefSeq" id="WP_110609038.1">
    <property type="nucleotide sequence ID" value="NZ_PDOD01000002.1"/>
</dbReference>
<keyword evidence="3" id="KW-1003">Cell membrane</keyword>
<feature type="transmembrane region" description="Helical" evidence="10">
    <location>
        <begin position="129"/>
        <end position="151"/>
    </location>
</feature>
<dbReference type="PANTHER" id="PTHR35011">
    <property type="entry name" value="2,3-DIKETO-L-GULONATE TRAP TRANSPORTER SMALL PERMEASE PROTEIN YIAM"/>
    <property type="match status" value="1"/>
</dbReference>
<dbReference type="GO" id="GO:0005886">
    <property type="term" value="C:plasma membrane"/>
    <property type="evidence" value="ECO:0007669"/>
    <property type="project" value="UniProtKB-SubCell"/>
</dbReference>
<keyword evidence="13" id="KW-1185">Reference proteome</keyword>
<dbReference type="Proteomes" id="UP000248214">
    <property type="component" value="Unassembled WGS sequence"/>
</dbReference>
<keyword evidence="7 10" id="KW-0472">Membrane</keyword>
<feature type="transmembrane region" description="Helical" evidence="10">
    <location>
        <begin position="47"/>
        <end position="64"/>
    </location>
</feature>